<feature type="chain" id="PRO_5016661842" description="17 kDa surface antigen" evidence="6">
    <location>
        <begin position="27"/>
        <end position="167"/>
    </location>
</feature>
<keyword evidence="9" id="KW-1185">Reference proteome</keyword>
<keyword evidence="4" id="KW-0472">Membrane</keyword>
<evidence type="ECO:0000256" key="4">
    <source>
        <dbReference type="ARBA" id="ARBA00023136"/>
    </source>
</evidence>
<accession>A0A369QBW6</accession>
<dbReference type="GO" id="GO:0009279">
    <property type="term" value="C:cell outer membrane"/>
    <property type="evidence" value="ECO:0007669"/>
    <property type="project" value="UniProtKB-SubCell"/>
</dbReference>
<dbReference type="InterPro" id="IPR051407">
    <property type="entry name" value="Bact_OM_lipoprot/Surf_antigen"/>
</dbReference>
<comment type="subcellular location">
    <subcellularLocation>
        <location evidence="1">Cell outer membrane</location>
        <topology evidence="1">Lipid-anchor</topology>
    </subcellularLocation>
</comment>
<protein>
    <recommendedName>
        <fullName evidence="3">17 kDa surface antigen</fullName>
    </recommendedName>
</protein>
<evidence type="ECO:0000256" key="3">
    <source>
        <dbReference type="ARBA" id="ARBA00015281"/>
    </source>
</evidence>
<dbReference type="RefSeq" id="WP_115366577.1">
    <property type="nucleotide sequence ID" value="NZ_QBKA01000002.1"/>
</dbReference>
<feature type="domain" description="Glycine zipper 2TM" evidence="7">
    <location>
        <begin position="120"/>
        <end position="159"/>
    </location>
</feature>
<keyword evidence="6" id="KW-0732">Signal</keyword>
<dbReference type="EMBL" id="QBKA01000002">
    <property type="protein sequence ID" value="RDC60409.1"/>
    <property type="molecule type" value="Genomic_DNA"/>
</dbReference>
<dbReference type="PANTHER" id="PTHR35603:SF2">
    <property type="entry name" value="OUTER MEMBRANE LIPOPROTEIN"/>
    <property type="match status" value="1"/>
</dbReference>
<gene>
    <name evidence="8" type="ORF">HME9302_01616</name>
</gene>
<sequence length="167" mass="18157">MQKNTLKFAAIAIAAPGLAFAMPAVAAVAPASAPAVTAPMTQTAPAYQSAVFMDVTNDHHRRWHKKGRGHKDRYYDDRRSYRGDRYQDNRYYGDPIRNNTRIWQGRDGRYYCKKDNGTTGLLIGGAVGALAGRELAGRGDRTLGTILGAAGGAILGRAIDKSNSRCR</sequence>
<dbReference type="AlphaFoldDB" id="A0A369QBW6"/>
<evidence type="ECO:0000256" key="5">
    <source>
        <dbReference type="ARBA" id="ARBA00023288"/>
    </source>
</evidence>
<evidence type="ECO:0000256" key="2">
    <source>
        <dbReference type="ARBA" id="ARBA00008681"/>
    </source>
</evidence>
<dbReference type="InterPro" id="IPR008816">
    <property type="entry name" value="Gly_zipper_2TM_dom"/>
</dbReference>
<comment type="similarity">
    <text evidence="2">Belongs to the rickettsiale 17 kDa surface antigen family.</text>
</comment>
<evidence type="ECO:0000259" key="7">
    <source>
        <dbReference type="Pfam" id="PF05433"/>
    </source>
</evidence>
<evidence type="ECO:0000313" key="8">
    <source>
        <dbReference type="EMBL" id="RDC60409.1"/>
    </source>
</evidence>
<comment type="caution">
    <text evidence="8">The sequence shown here is derived from an EMBL/GenBank/DDBJ whole genome shotgun (WGS) entry which is preliminary data.</text>
</comment>
<evidence type="ECO:0000313" key="9">
    <source>
        <dbReference type="Proteomes" id="UP000253727"/>
    </source>
</evidence>
<organism evidence="8 9">
    <name type="scientific">Alteripontixanthobacter maritimus</name>
    <dbReference type="NCBI Taxonomy" id="2161824"/>
    <lineage>
        <taxon>Bacteria</taxon>
        <taxon>Pseudomonadati</taxon>
        <taxon>Pseudomonadota</taxon>
        <taxon>Alphaproteobacteria</taxon>
        <taxon>Sphingomonadales</taxon>
        <taxon>Erythrobacteraceae</taxon>
        <taxon>Alteripontixanthobacter</taxon>
    </lineage>
</organism>
<evidence type="ECO:0000256" key="6">
    <source>
        <dbReference type="SAM" id="SignalP"/>
    </source>
</evidence>
<dbReference type="Pfam" id="PF05433">
    <property type="entry name" value="Rick_17kDa_Anti"/>
    <property type="match status" value="1"/>
</dbReference>
<reference evidence="8 9" key="1">
    <citation type="submission" date="2018-04" db="EMBL/GenBank/DDBJ databases">
        <title>Altererythrobacter sp. HME9302 genome sequencing and assembly.</title>
        <authorList>
            <person name="Kang H."/>
            <person name="Kim H."/>
            <person name="Joh K."/>
        </authorList>
    </citation>
    <scope>NUCLEOTIDE SEQUENCE [LARGE SCALE GENOMIC DNA]</scope>
    <source>
        <strain evidence="8 9">HME9302</strain>
    </source>
</reference>
<evidence type="ECO:0000256" key="1">
    <source>
        <dbReference type="ARBA" id="ARBA00004459"/>
    </source>
</evidence>
<dbReference type="Proteomes" id="UP000253727">
    <property type="component" value="Unassembled WGS sequence"/>
</dbReference>
<proteinExistence type="inferred from homology"/>
<dbReference type="PANTHER" id="PTHR35603">
    <property type="match status" value="1"/>
</dbReference>
<feature type="signal peptide" evidence="6">
    <location>
        <begin position="1"/>
        <end position="26"/>
    </location>
</feature>
<name>A0A369QBW6_9SPHN</name>
<keyword evidence="5" id="KW-0449">Lipoprotein</keyword>